<proteinExistence type="predicted"/>
<dbReference type="AlphaFoldDB" id="A0A848LNC7"/>
<keyword evidence="2" id="KW-1185">Reference proteome</keyword>
<dbReference type="Gene3D" id="1.25.10.10">
    <property type="entry name" value="Leucine-rich Repeat Variant"/>
    <property type="match status" value="1"/>
</dbReference>
<comment type="caution">
    <text evidence="1">The sequence shown here is derived from an EMBL/GenBank/DDBJ whole genome shotgun (WGS) entry which is preliminary data.</text>
</comment>
<dbReference type="NCBIfam" id="TIGR02270">
    <property type="entry name" value="TIGR02270 family protein"/>
    <property type="match status" value="1"/>
</dbReference>
<gene>
    <name evidence="1" type="ORF">HG543_30910</name>
</gene>
<evidence type="ECO:0000313" key="1">
    <source>
        <dbReference type="EMBL" id="NMO19246.1"/>
    </source>
</evidence>
<organism evidence="1 2">
    <name type="scientific">Pyxidicoccus fallax</name>
    <dbReference type="NCBI Taxonomy" id="394095"/>
    <lineage>
        <taxon>Bacteria</taxon>
        <taxon>Pseudomonadati</taxon>
        <taxon>Myxococcota</taxon>
        <taxon>Myxococcia</taxon>
        <taxon>Myxococcales</taxon>
        <taxon>Cystobacterineae</taxon>
        <taxon>Myxococcaceae</taxon>
        <taxon>Pyxidicoccus</taxon>
    </lineage>
</organism>
<reference evidence="1 2" key="1">
    <citation type="submission" date="2020-04" db="EMBL/GenBank/DDBJ databases">
        <title>Draft genome of Pyxidicoccus fallax type strain.</title>
        <authorList>
            <person name="Whitworth D.E."/>
        </authorList>
    </citation>
    <scope>NUCLEOTIDE SEQUENCE [LARGE SCALE GENOMIC DNA]</scope>
    <source>
        <strain evidence="1 2">DSM 14698</strain>
    </source>
</reference>
<protein>
    <submittedName>
        <fullName evidence="1">TIGR02270 family protein</fullName>
    </submittedName>
</protein>
<dbReference type="EMBL" id="JABBJJ010000175">
    <property type="protein sequence ID" value="NMO19246.1"/>
    <property type="molecule type" value="Genomic_DNA"/>
</dbReference>
<dbReference type="InterPro" id="IPR016024">
    <property type="entry name" value="ARM-type_fold"/>
</dbReference>
<accession>A0A848LNC7</accession>
<name>A0A848LNC7_9BACT</name>
<dbReference type="SUPFAM" id="SSF48371">
    <property type="entry name" value="ARM repeat"/>
    <property type="match status" value="1"/>
</dbReference>
<dbReference type="Proteomes" id="UP000518300">
    <property type="component" value="Unassembled WGS sequence"/>
</dbReference>
<dbReference type="InterPro" id="IPR011989">
    <property type="entry name" value="ARM-like"/>
</dbReference>
<evidence type="ECO:0000313" key="2">
    <source>
        <dbReference type="Proteomes" id="UP000518300"/>
    </source>
</evidence>
<dbReference type="RefSeq" id="WP_169348496.1">
    <property type="nucleotide sequence ID" value="NZ_JABBJJ010000175.1"/>
</dbReference>
<sequence>MMVDVFEEHLAEASFLWSQWEQALVAPDFTLDEAAGVEERMLAHLDGLSGAGALAVEALTPLVNESADPGEVFAATWTLLALSPSVALEAVKARAGEAPPLVGAALRRAMELAEDAGMEATLVSWLTTSEPVPRALALEVLTFRGRAPANVVVELLGHPEGAVSAAALRALRPSSKVPPPRELEALLGDTRPEVRRAAFEAGLLFGMRQAWAANDVDPATCTGALRKQAWVLRALVGEEKALERIIAALKEEAAREDALWALGFSGRRTAADACLEAMAGPPRVARLAGEAFSAITGLRLEERYALPEEEPGDALPPLEEEDLDADLSLHPEDALPRPAPTEIARWWQTVRKDFAPSSRYLGGHPFTGAGLLEALSQGPMRRRHVHAQELLLRTQGAQAVQVRAFSARQRDELARASAIRERLPAWAFGA</sequence>
<dbReference type="InterPro" id="IPR011959">
    <property type="entry name" value="CHP02270"/>
</dbReference>